<gene>
    <name evidence="2" type="ORF">JKP88DRAFT_262846</name>
</gene>
<protein>
    <submittedName>
        <fullName evidence="2">Uncharacterized protein</fullName>
    </submittedName>
</protein>
<dbReference type="SUPFAM" id="SSF52047">
    <property type="entry name" value="RNI-like"/>
    <property type="match status" value="1"/>
</dbReference>
<reference evidence="2" key="1">
    <citation type="submission" date="2021-02" db="EMBL/GenBank/DDBJ databases">
        <title>First Annotated Genome of the Yellow-green Alga Tribonema minus.</title>
        <authorList>
            <person name="Mahan K.M."/>
        </authorList>
    </citation>
    <scope>NUCLEOTIDE SEQUENCE</scope>
    <source>
        <strain evidence="2">UTEX B ZZ1240</strain>
    </source>
</reference>
<dbReference type="Proteomes" id="UP000664859">
    <property type="component" value="Unassembled WGS sequence"/>
</dbReference>
<name>A0A835Z122_9STRA</name>
<comment type="caution">
    <text evidence="2">The sequence shown here is derived from an EMBL/GenBank/DDBJ whole genome shotgun (WGS) entry which is preliminary data.</text>
</comment>
<evidence type="ECO:0000313" key="3">
    <source>
        <dbReference type="Proteomes" id="UP000664859"/>
    </source>
</evidence>
<proteinExistence type="predicted"/>
<evidence type="ECO:0000313" key="2">
    <source>
        <dbReference type="EMBL" id="KAG5184334.1"/>
    </source>
</evidence>
<organism evidence="2 3">
    <name type="scientific">Tribonema minus</name>
    <dbReference type="NCBI Taxonomy" id="303371"/>
    <lineage>
        <taxon>Eukaryota</taxon>
        <taxon>Sar</taxon>
        <taxon>Stramenopiles</taxon>
        <taxon>Ochrophyta</taxon>
        <taxon>PX clade</taxon>
        <taxon>Xanthophyceae</taxon>
        <taxon>Tribonematales</taxon>
        <taxon>Tribonemataceae</taxon>
        <taxon>Tribonema</taxon>
    </lineage>
</organism>
<dbReference type="Gene3D" id="3.80.10.10">
    <property type="entry name" value="Ribonuclease Inhibitor"/>
    <property type="match status" value="1"/>
</dbReference>
<feature type="compositionally biased region" description="Gly residues" evidence="1">
    <location>
        <begin position="232"/>
        <end position="244"/>
    </location>
</feature>
<accession>A0A835Z122</accession>
<feature type="compositionally biased region" description="Low complexity" evidence="1">
    <location>
        <begin position="245"/>
        <end position="262"/>
    </location>
</feature>
<dbReference type="InterPro" id="IPR032675">
    <property type="entry name" value="LRR_dom_sf"/>
</dbReference>
<dbReference type="EMBL" id="JAFCMP010000168">
    <property type="protein sequence ID" value="KAG5184334.1"/>
    <property type="molecule type" value="Genomic_DNA"/>
</dbReference>
<feature type="compositionally biased region" description="Low complexity" evidence="1">
    <location>
        <begin position="291"/>
        <end position="312"/>
    </location>
</feature>
<feature type="region of interest" description="Disordered" evidence="1">
    <location>
        <begin position="291"/>
        <end position="327"/>
    </location>
</feature>
<evidence type="ECO:0000256" key="1">
    <source>
        <dbReference type="SAM" id="MobiDB-lite"/>
    </source>
</evidence>
<keyword evidence="3" id="KW-1185">Reference proteome</keyword>
<feature type="region of interest" description="Disordered" evidence="1">
    <location>
        <begin position="229"/>
        <end position="262"/>
    </location>
</feature>
<sequence length="1292" mass="131805">MASIANIKQRVSSHCDTVQAWCDELEEASSGFPERVAKAIRDKKFCLLVALCRGWWDQCCLLQDAATSLGTGLILHNYDVYKERTANSKGIREQKRGKRRTGESLDNLRHIYAHAAKSEQRVHEADFDALSTRVQELIEGAKAIRDAVVSRSTPTLTVVKGRQELRVRAGKLELVLRAPCVSLETCRCAADGPPCSPAADQWARTPLRNDGRMTAKYGGREVRELTALDRLNGGGSGGGGGGGARAPAAKAAAAESPEQPAAMSVRAIQAECGRDLEALQRNAAEFEAETAAAAAQTAAEAPDEAAAADSDSSGGGGSGDEARAARCERRGQFETALRHHERNVQALSAAAAGAAPGSAPALDLAAALRGAGRCHGVLGGFDAARRALERSVELCGAAPRAGSAAAAEYERSVLELGNLWLEGAGGRGRDAELREAQELYALSLRLCEEAAAAAAAAAAPPANSAAATAAPAAAAASPAASAFSPTALLRASFNLGQALHLRALHAEAAPHLERALAEHARLTREAELRLVSAAAASAAGAAARALRRELRACDLTRARAAAAEVEEEAADGGPGDDERGTLARLKILEGQCQTDLWNMKQRRQQRLARTASDPFAASAAAAAGSAPLLSHWSAGTAAAQSGFAMGSLAAAPPRAFITARESSRRRGARRPGAQLSALVNGGGGAAHVDELATPPLPSMSFSQLHRSAQAPHAVDGMTIRRWRSGGMSHCGGSKGLPDLAALPAASLARDYVTTCATDARADGDAAAVNAPLLRRLAAIDASSGRTTAVLDLSACAATEFDVAWLAQALAAPAHAGPPVALSLAGNPLSAAPAALSSAAAAQLLPRLVSLDLSRCGLRLCDLDVLPAGAAAMPLPPLPLQDLNLSDSWFLQHKVGTQIDAYTNGATCLGALIGRCRQLTRLELAGCCQTATVPDAWFDRICIALGDALVSGLAGHAADTGYAAATCGVDGGSGGGPLPDAERPPLSYLGLDRNRLGEAAWVRLFCGLADRAPRTLCLSSVHAVRATGSSSGGGHDNGDAGADQTAAAALWSLLRRCGPAGGTWQLLAPAAPCFLADALPPQLAPPPLPLSPLRCICPHGLAAPVVRAVAAQACTNMPHLRILEFHACVVPVDSRPFLSHVGAMCFSGSGSGTSGVSGAGGCGSGVTQLGMLRLRACGLGAAGVVAVLHALATHGAAAAAAAAARPSGAALSGRCLETLDLAHNASDGTAGAAEAAAVVAAVEAVREVLRTEVEKGLRSAATPLTLHLGGRSMEATAMDLRAAAGSTVLQLVL</sequence>